<sequence>MGVELATKTMEFAEMEEQQQCRLDWIGLDEDDFKGVMFLWWRRDVFHFDSVGDDSGKRKKSSKARLGWALRKALCGVKSCGPGEFVWPCSTERHEDRLGSGWNSSVRCMNSSVGFGPRVEQVAAGLHPGVANTVPIKEHETLGPDSRKAQALWQQIRVEVGPVMRKAQEKARAVRGEAGAVGLSRGLCGEELTN</sequence>
<accession>A0A5J5AWK8</accession>
<reference evidence="1 2" key="1">
    <citation type="submission" date="2019-09" db="EMBL/GenBank/DDBJ databases">
        <title>A chromosome-level genome assembly of the Chinese tupelo Nyssa sinensis.</title>
        <authorList>
            <person name="Yang X."/>
            <person name="Kang M."/>
            <person name="Yang Y."/>
            <person name="Xiong H."/>
            <person name="Wang M."/>
            <person name="Zhang Z."/>
            <person name="Wang Z."/>
            <person name="Wu H."/>
            <person name="Ma T."/>
            <person name="Liu J."/>
            <person name="Xi Z."/>
        </authorList>
    </citation>
    <scope>NUCLEOTIDE SEQUENCE [LARGE SCALE GENOMIC DNA]</scope>
    <source>
        <strain evidence="1">J267</strain>
        <tissue evidence="1">Leaf</tissue>
    </source>
</reference>
<dbReference type="EMBL" id="CM018041">
    <property type="protein sequence ID" value="KAA8534698.1"/>
    <property type="molecule type" value="Genomic_DNA"/>
</dbReference>
<protein>
    <submittedName>
        <fullName evidence="1">Uncharacterized protein</fullName>
    </submittedName>
</protein>
<organism evidence="1 2">
    <name type="scientific">Nyssa sinensis</name>
    <dbReference type="NCBI Taxonomy" id="561372"/>
    <lineage>
        <taxon>Eukaryota</taxon>
        <taxon>Viridiplantae</taxon>
        <taxon>Streptophyta</taxon>
        <taxon>Embryophyta</taxon>
        <taxon>Tracheophyta</taxon>
        <taxon>Spermatophyta</taxon>
        <taxon>Magnoliopsida</taxon>
        <taxon>eudicotyledons</taxon>
        <taxon>Gunneridae</taxon>
        <taxon>Pentapetalae</taxon>
        <taxon>asterids</taxon>
        <taxon>Cornales</taxon>
        <taxon>Nyssaceae</taxon>
        <taxon>Nyssa</taxon>
    </lineage>
</organism>
<keyword evidence="2" id="KW-1185">Reference proteome</keyword>
<dbReference type="Proteomes" id="UP000325577">
    <property type="component" value="Linkage Group LG18"/>
</dbReference>
<name>A0A5J5AWK8_9ASTE</name>
<gene>
    <name evidence="1" type="ORF">F0562_032215</name>
</gene>
<dbReference type="AlphaFoldDB" id="A0A5J5AWK8"/>
<evidence type="ECO:0000313" key="2">
    <source>
        <dbReference type="Proteomes" id="UP000325577"/>
    </source>
</evidence>
<evidence type="ECO:0000313" key="1">
    <source>
        <dbReference type="EMBL" id="KAA8534698.1"/>
    </source>
</evidence>
<proteinExistence type="predicted"/>